<evidence type="ECO:0000256" key="1">
    <source>
        <dbReference type="ARBA" id="ARBA00022741"/>
    </source>
</evidence>
<reference evidence="9 10" key="1">
    <citation type="submission" date="2019-04" db="EMBL/GenBank/DDBJ databases">
        <title>Genome sequencing of Clostridium botulinum Groups I-IV and Clostridium butyricum.</title>
        <authorList>
            <person name="Brunt J."/>
            <person name="Van Vliet A.H.M."/>
            <person name="Stringer S.C."/>
            <person name="Carter A.T."/>
            <person name="Peck M.W."/>
        </authorList>
    </citation>
    <scope>NUCLEOTIDE SEQUENCE [LARGE SCALE GENOMIC DNA]</scope>
    <source>
        <strain evidence="9 10">IFR 18/054</strain>
    </source>
</reference>
<evidence type="ECO:0000256" key="7">
    <source>
        <dbReference type="ARBA" id="ARBA00034808"/>
    </source>
</evidence>
<keyword evidence="5" id="KW-0413">Isomerase</keyword>
<keyword evidence="1" id="KW-0547">Nucleotide-binding</keyword>
<dbReference type="GO" id="GO:0003677">
    <property type="term" value="F:DNA binding"/>
    <property type="evidence" value="ECO:0007669"/>
    <property type="project" value="InterPro"/>
</dbReference>
<keyword evidence="4" id="KW-0067">ATP-binding</keyword>
<dbReference type="GO" id="GO:0043138">
    <property type="term" value="F:3'-5' DNA helicase activity"/>
    <property type="evidence" value="ECO:0007669"/>
    <property type="project" value="UniProtKB-EC"/>
</dbReference>
<organism evidence="9 10">
    <name type="scientific">Clostridium botulinum</name>
    <dbReference type="NCBI Taxonomy" id="1491"/>
    <lineage>
        <taxon>Bacteria</taxon>
        <taxon>Bacillati</taxon>
        <taxon>Bacillota</taxon>
        <taxon>Clostridia</taxon>
        <taxon>Eubacteriales</taxon>
        <taxon>Clostridiaceae</taxon>
        <taxon>Clostridium</taxon>
    </lineage>
</organism>
<dbReference type="InterPro" id="IPR014017">
    <property type="entry name" value="DNA_helicase_UvrD-like_C"/>
</dbReference>
<dbReference type="Pfam" id="PF13361">
    <property type="entry name" value="UvrD_C"/>
    <property type="match status" value="1"/>
</dbReference>
<accession>A0A6B4KAK0</accession>
<evidence type="ECO:0000256" key="6">
    <source>
        <dbReference type="ARBA" id="ARBA00034617"/>
    </source>
</evidence>
<dbReference type="SUPFAM" id="SSF52540">
    <property type="entry name" value="P-loop containing nucleoside triphosphate hydrolases"/>
    <property type="match status" value="1"/>
</dbReference>
<dbReference type="PROSITE" id="PS51198">
    <property type="entry name" value="UVRD_HELICASE_ATP_BIND"/>
    <property type="match status" value="1"/>
</dbReference>
<dbReference type="InterPro" id="IPR000212">
    <property type="entry name" value="DNA_helicase_UvrD/REP"/>
</dbReference>
<proteinExistence type="predicted"/>
<evidence type="ECO:0000256" key="8">
    <source>
        <dbReference type="ARBA" id="ARBA00048988"/>
    </source>
</evidence>
<comment type="caution">
    <text evidence="9">The sequence shown here is derived from an EMBL/GenBank/DDBJ whole genome shotgun (WGS) entry which is preliminary data.</text>
</comment>
<gene>
    <name evidence="9" type="ORF">FCV25_09355</name>
</gene>
<dbReference type="Gene3D" id="3.40.50.300">
    <property type="entry name" value="P-loop containing nucleotide triphosphate hydrolases"/>
    <property type="match status" value="2"/>
</dbReference>
<protein>
    <recommendedName>
        <fullName evidence="7">DNA 3'-5' helicase</fullName>
        <ecNumber evidence="7">5.6.2.4</ecNumber>
    </recommendedName>
</protein>
<keyword evidence="3 9" id="KW-0347">Helicase</keyword>
<evidence type="ECO:0000256" key="4">
    <source>
        <dbReference type="ARBA" id="ARBA00022840"/>
    </source>
</evidence>
<dbReference type="PANTHER" id="PTHR11070:SF2">
    <property type="entry name" value="ATP-DEPENDENT DNA HELICASE SRS2"/>
    <property type="match status" value="1"/>
</dbReference>
<evidence type="ECO:0000256" key="5">
    <source>
        <dbReference type="ARBA" id="ARBA00023235"/>
    </source>
</evidence>
<dbReference type="InterPro" id="IPR027417">
    <property type="entry name" value="P-loop_NTPase"/>
</dbReference>
<dbReference type="EC" id="5.6.2.4" evidence="7"/>
<dbReference type="GO" id="GO:0016787">
    <property type="term" value="F:hydrolase activity"/>
    <property type="evidence" value="ECO:0007669"/>
    <property type="project" value="UniProtKB-UniRule"/>
</dbReference>
<dbReference type="PANTHER" id="PTHR11070">
    <property type="entry name" value="UVRD / RECB / PCRA DNA HELICASE FAMILY MEMBER"/>
    <property type="match status" value="1"/>
</dbReference>
<evidence type="ECO:0000313" key="10">
    <source>
        <dbReference type="Proteomes" id="UP000472521"/>
    </source>
</evidence>
<comment type="catalytic activity">
    <reaction evidence="6">
        <text>Couples ATP hydrolysis with the unwinding of duplex DNA by translocating in the 3'-5' direction.</text>
        <dbReference type="EC" id="5.6.2.4"/>
    </reaction>
</comment>
<dbReference type="AlphaFoldDB" id="A0A6B4KAK0"/>
<evidence type="ECO:0000256" key="3">
    <source>
        <dbReference type="ARBA" id="ARBA00022806"/>
    </source>
</evidence>
<dbReference type="GO" id="GO:0005524">
    <property type="term" value="F:ATP binding"/>
    <property type="evidence" value="ECO:0007669"/>
    <property type="project" value="UniProtKB-UniRule"/>
</dbReference>
<sequence>MSRELSSEQKEIFNYNGNTVVIANPGSGKTFIVCEKIKAIIDELLDYEGVIAISYTNKASKELKDRLNNINTKASYFNTLDTFLLMEVVYAFGQHVFENVKDEFKIYDSNDVSNSSVNEEREKLCHAKDDYYNILGGLYRNGIILLEKITDLAIYIIDNSLACRRYLKTRYKYIFIDEYQDCGKEQHSIFLKIISLGIIGVAVGDPNQSIYGFSGKSSKYLVSLVENDKFKSFYLTKNYRSNKAIVDYSLKLLDNKYKVENSELRVFYKKIQGTQNEICDYINNNINTFMSIFSVENCNEIAILVRNDTTGEIVNNQLEINHRYFKTTKLDKNSSLWAGVFKRLLRYKINNENSYEFCTEFFNEDEERFLNLYKKLDELNNIEMPSINYKDAFIELAKLIYPSAENVEAVILLEEVLRDQSLCASYKEADKDELQIMTLHKSKGLEFKVVFHLDLYKYIIPSEGRDRNGVWGYIDLNQCLNLHYVGITRAIDACVILTSTFRYNGKGMIKDGIDSDFLIRNGVNNLRNNYKNLDEVAITK</sequence>
<comment type="catalytic activity">
    <reaction evidence="8">
        <text>ATP + H2O = ADP + phosphate + H(+)</text>
        <dbReference type="Rhea" id="RHEA:13065"/>
        <dbReference type="ChEBI" id="CHEBI:15377"/>
        <dbReference type="ChEBI" id="CHEBI:15378"/>
        <dbReference type="ChEBI" id="CHEBI:30616"/>
        <dbReference type="ChEBI" id="CHEBI:43474"/>
        <dbReference type="ChEBI" id="CHEBI:456216"/>
        <dbReference type="EC" id="5.6.2.4"/>
    </reaction>
</comment>
<evidence type="ECO:0000313" key="9">
    <source>
        <dbReference type="EMBL" id="NFF01974.1"/>
    </source>
</evidence>
<dbReference type="InterPro" id="IPR014016">
    <property type="entry name" value="UvrD-like_ATP-bd"/>
</dbReference>
<dbReference type="Proteomes" id="UP000472521">
    <property type="component" value="Unassembled WGS sequence"/>
</dbReference>
<keyword evidence="2" id="KW-0378">Hydrolase</keyword>
<name>A0A6B4KAK0_CLOBO</name>
<dbReference type="Pfam" id="PF00580">
    <property type="entry name" value="UvrD-helicase"/>
    <property type="match status" value="2"/>
</dbReference>
<dbReference type="EMBL" id="SWND01000005">
    <property type="protein sequence ID" value="NFF01974.1"/>
    <property type="molecule type" value="Genomic_DNA"/>
</dbReference>
<evidence type="ECO:0000256" key="2">
    <source>
        <dbReference type="ARBA" id="ARBA00022801"/>
    </source>
</evidence>